<evidence type="ECO:0000256" key="5">
    <source>
        <dbReference type="ARBA" id="ARBA00023136"/>
    </source>
</evidence>
<feature type="transmembrane region" description="Helical" evidence="7">
    <location>
        <begin position="275"/>
        <end position="295"/>
    </location>
</feature>
<name>A0ABV2YS62_9ACTN</name>
<evidence type="ECO:0000256" key="1">
    <source>
        <dbReference type="ARBA" id="ARBA00004651"/>
    </source>
</evidence>
<keyword evidence="3 7" id="KW-0812">Transmembrane</keyword>
<dbReference type="PANTHER" id="PTHR42718:SF9">
    <property type="entry name" value="MAJOR FACILITATOR SUPERFAMILY MULTIDRUG TRANSPORTER MFSC"/>
    <property type="match status" value="1"/>
</dbReference>
<feature type="transmembrane region" description="Helical" evidence="7">
    <location>
        <begin position="232"/>
        <end position="255"/>
    </location>
</feature>
<feature type="transmembrane region" description="Helical" evidence="7">
    <location>
        <begin position="370"/>
        <end position="387"/>
    </location>
</feature>
<dbReference type="PANTHER" id="PTHR42718">
    <property type="entry name" value="MAJOR FACILITATOR SUPERFAMILY MULTIDRUG TRANSPORTER MFSC"/>
    <property type="match status" value="1"/>
</dbReference>
<feature type="transmembrane region" description="Helical" evidence="7">
    <location>
        <begin position="413"/>
        <end position="434"/>
    </location>
</feature>
<dbReference type="Proteomes" id="UP001550853">
    <property type="component" value="Unassembled WGS sequence"/>
</dbReference>
<feature type="transmembrane region" description="Helical" evidence="7">
    <location>
        <begin position="176"/>
        <end position="195"/>
    </location>
</feature>
<sequence length="477" mass="47927">MPEITTAPPTDLTDRQIRLGVGSMLASMAVVETVSGFTQQYLYPVLPAVGAQHGIGTVQLSWIYVVQQVGMTVFTPLLSRLGDNHGYRRILRLSVAMLATGSLLMAVWPSLIGIAVGALLQGSVVGFMPLMIGILRDRTGDEGARRGIGILVGVLLAAIGLAGVAAGAMAAVSPVLGLWTGVAVAALGLVACLLIPAERSAPAGQGFPLQPFALLALGLVGITLALSQGPVWGWGAPATLVSAGVGVLAAASWPFAELRAARPVVDVRMFRNRRVALASVVTFCLSFVTIGTLGANSTFLGADPRTAGYGFGLGSMAIGFAMLPQAATGVAASLLTPRALRLLGDRTTVAIGGLAALAGFGGLALVHGTLAAYLVLSALTGVAMGIFQSATRALAVEAVPVSETATAAGVNELVLSLGGAVGAALVSAVLSAHAGTGGRVAGGGYTVAWAVCALVGAVAAVAATGLRTERTREGVRR</sequence>
<dbReference type="Pfam" id="PF07690">
    <property type="entry name" value="MFS_1"/>
    <property type="match status" value="1"/>
</dbReference>
<keyword evidence="10" id="KW-1185">Reference proteome</keyword>
<evidence type="ECO:0000256" key="3">
    <source>
        <dbReference type="ARBA" id="ARBA00022692"/>
    </source>
</evidence>
<evidence type="ECO:0000256" key="2">
    <source>
        <dbReference type="ARBA" id="ARBA00022448"/>
    </source>
</evidence>
<dbReference type="InterPro" id="IPR020846">
    <property type="entry name" value="MFS_dom"/>
</dbReference>
<evidence type="ECO:0000259" key="8">
    <source>
        <dbReference type="PROSITE" id="PS50850"/>
    </source>
</evidence>
<feature type="transmembrane region" description="Helical" evidence="7">
    <location>
        <begin position="307"/>
        <end position="335"/>
    </location>
</feature>
<comment type="caution">
    <text evidence="9">The sequence shown here is derived from an EMBL/GenBank/DDBJ whole genome shotgun (WGS) entry which is preliminary data.</text>
</comment>
<feature type="transmembrane region" description="Helical" evidence="7">
    <location>
        <begin position="61"/>
        <end position="78"/>
    </location>
</feature>
<feature type="transmembrane region" description="Helical" evidence="7">
    <location>
        <begin position="207"/>
        <end position="226"/>
    </location>
</feature>
<feature type="transmembrane region" description="Helical" evidence="7">
    <location>
        <begin position="90"/>
        <end position="108"/>
    </location>
</feature>
<accession>A0ABV2YS62</accession>
<feature type="transmembrane region" description="Helical" evidence="7">
    <location>
        <begin position="114"/>
        <end position="135"/>
    </location>
</feature>
<dbReference type="InterPro" id="IPR011701">
    <property type="entry name" value="MFS"/>
</dbReference>
<comment type="subcellular location">
    <subcellularLocation>
        <location evidence="1">Cell membrane</location>
        <topology evidence="1">Multi-pass membrane protein</topology>
    </subcellularLocation>
</comment>
<evidence type="ECO:0000256" key="4">
    <source>
        <dbReference type="ARBA" id="ARBA00022989"/>
    </source>
</evidence>
<feature type="transmembrane region" description="Helical" evidence="7">
    <location>
        <begin position="347"/>
        <end position="364"/>
    </location>
</feature>
<evidence type="ECO:0000256" key="6">
    <source>
        <dbReference type="ARBA" id="ARBA00023251"/>
    </source>
</evidence>
<keyword evidence="6" id="KW-0046">Antibiotic resistance</keyword>
<evidence type="ECO:0000256" key="7">
    <source>
        <dbReference type="SAM" id="Phobius"/>
    </source>
</evidence>
<dbReference type="InterPro" id="IPR036259">
    <property type="entry name" value="MFS_trans_sf"/>
</dbReference>
<dbReference type="PROSITE" id="PS50850">
    <property type="entry name" value="MFS"/>
    <property type="match status" value="1"/>
</dbReference>
<keyword evidence="2" id="KW-0813">Transport</keyword>
<organism evidence="9 10">
    <name type="scientific">Streptomyces catenulae</name>
    <dbReference type="NCBI Taxonomy" id="66875"/>
    <lineage>
        <taxon>Bacteria</taxon>
        <taxon>Bacillati</taxon>
        <taxon>Actinomycetota</taxon>
        <taxon>Actinomycetes</taxon>
        <taxon>Kitasatosporales</taxon>
        <taxon>Streptomycetaceae</taxon>
        <taxon>Streptomyces</taxon>
    </lineage>
</organism>
<feature type="domain" description="Major facilitator superfamily (MFS) profile" evidence="8">
    <location>
        <begin position="24"/>
        <end position="471"/>
    </location>
</feature>
<dbReference type="EMBL" id="JBEZVI010000001">
    <property type="protein sequence ID" value="MEU3708580.1"/>
    <property type="molecule type" value="Genomic_DNA"/>
</dbReference>
<keyword evidence="4 7" id="KW-1133">Transmembrane helix</keyword>
<feature type="transmembrane region" description="Helical" evidence="7">
    <location>
        <begin position="446"/>
        <end position="466"/>
    </location>
</feature>
<dbReference type="RefSeq" id="WP_078653912.1">
    <property type="nucleotide sequence ID" value="NZ_JBEZVI010000001.1"/>
</dbReference>
<evidence type="ECO:0000313" key="10">
    <source>
        <dbReference type="Proteomes" id="UP001550853"/>
    </source>
</evidence>
<dbReference type="SUPFAM" id="SSF103473">
    <property type="entry name" value="MFS general substrate transporter"/>
    <property type="match status" value="1"/>
</dbReference>
<keyword evidence="5 7" id="KW-0472">Membrane</keyword>
<dbReference type="Gene3D" id="1.20.1250.20">
    <property type="entry name" value="MFS general substrate transporter like domains"/>
    <property type="match status" value="1"/>
</dbReference>
<proteinExistence type="predicted"/>
<gene>
    <name evidence="9" type="ORF">AB0E61_00590</name>
</gene>
<protein>
    <submittedName>
        <fullName evidence="9">MFS transporter</fullName>
    </submittedName>
</protein>
<evidence type="ECO:0000313" key="9">
    <source>
        <dbReference type="EMBL" id="MEU3708580.1"/>
    </source>
</evidence>
<feature type="transmembrane region" description="Helical" evidence="7">
    <location>
        <begin position="147"/>
        <end position="170"/>
    </location>
</feature>
<reference evidence="9 10" key="1">
    <citation type="submission" date="2024-06" db="EMBL/GenBank/DDBJ databases">
        <title>The Natural Products Discovery Center: Release of the First 8490 Sequenced Strains for Exploring Actinobacteria Biosynthetic Diversity.</title>
        <authorList>
            <person name="Kalkreuter E."/>
            <person name="Kautsar S.A."/>
            <person name="Yang D."/>
            <person name="Bader C.D."/>
            <person name="Teijaro C.N."/>
            <person name="Fluegel L."/>
            <person name="Davis C.M."/>
            <person name="Simpson J.R."/>
            <person name="Lauterbach L."/>
            <person name="Steele A.D."/>
            <person name="Gui C."/>
            <person name="Meng S."/>
            <person name="Li G."/>
            <person name="Viehrig K."/>
            <person name="Ye F."/>
            <person name="Su P."/>
            <person name="Kiefer A.F."/>
            <person name="Nichols A."/>
            <person name="Cepeda A.J."/>
            <person name="Yan W."/>
            <person name="Fan B."/>
            <person name="Jiang Y."/>
            <person name="Adhikari A."/>
            <person name="Zheng C.-J."/>
            <person name="Schuster L."/>
            <person name="Cowan T.M."/>
            <person name="Smanski M.J."/>
            <person name="Chevrette M.G."/>
            <person name="De Carvalho L.P.S."/>
            <person name="Shen B."/>
        </authorList>
    </citation>
    <scope>NUCLEOTIDE SEQUENCE [LARGE SCALE GENOMIC DNA]</scope>
    <source>
        <strain evidence="9 10">NPDC033039</strain>
    </source>
</reference>